<keyword evidence="3" id="KW-0413">Isomerase</keyword>
<feature type="domain" description="Cupin type-2" evidence="2">
    <location>
        <begin position="26"/>
        <end position="96"/>
    </location>
</feature>
<dbReference type="PANTHER" id="PTHR35848">
    <property type="entry name" value="OXALATE-BINDING PROTEIN"/>
    <property type="match status" value="1"/>
</dbReference>
<dbReference type="STRING" id="48467.SAMN02745166_00872"/>
<dbReference type="EMBL" id="FUYE01000002">
    <property type="protein sequence ID" value="SKA82165.1"/>
    <property type="molecule type" value="Genomic_DNA"/>
</dbReference>
<organism evidence="3 4">
    <name type="scientific">Prosthecobacter debontii</name>
    <dbReference type="NCBI Taxonomy" id="48467"/>
    <lineage>
        <taxon>Bacteria</taxon>
        <taxon>Pseudomonadati</taxon>
        <taxon>Verrucomicrobiota</taxon>
        <taxon>Verrucomicrobiia</taxon>
        <taxon>Verrucomicrobiales</taxon>
        <taxon>Verrucomicrobiaceae</taxon>
        <taxon>Prosthecobacter</taxon>
    </lineage>
</organism>
<dbReference type="InterPro" id="IPR014710">
    <property type="entry name" value="RmlC-like_jellyroll"/>
</dbReference>
<reference evidence="4" key="1">
    <citation type="submission" date="2017-02" db="EMBL/GenBank/DDBJ databases">
        <authorList>
            <person name="Varghese N."/>
            <person name="Submissions S."/>
        </authorList>
    </citation>
    <scope>NUCLEOTIDE SEQUENCE [LARGE SCALE GENOMIC DNA]</scope>
    <source>
        <strain evidence="4">ATCC 700200</strain>
    </source>
</reference>
<dbReference type="InterPro" id="IPR011051">
    <property type="entry name" value="RmlC_Cupin_sf"/>
</dbReference>
<gene>
    <name evidence="3" type="ORF">SAMN02745166_00872</name>
</gene>
<dbReference type="InterPro" id="IPR013096">
    <property type="entry name" value="Cupin_2"/>
</dbReference>
<dbReference type="InterPro" id="IPR051610">
    <property type="entry name" value="GPI/OXD"/>
</dbReference>
<evidence type="ECO:0000256" key="1">
    <source>
        <dbReference type="ARBA" id="ARBA00022723"/>
    </source>
</evidence>
<accession>A0A1T4WZ74</accession>
<protein>
    <submittedName>
        <fullName evidence="3">Mannose-6-phosphate isomerase, cupin superfamily</fullName>
    </submittedName>
</protein>
<dbReference type="SUPFAM" id="SSF51182">
    <property type="entry name" value="RmlC-like cupins"/>
    <property type="match status" value="1"/>
</dbReference>
<name>A0A1T4WZ74_9BACT</name>
<dbReference type="AlphaFoldDB" id="A0A1T4WZ74"/>
<proteinExistence type="predicted"/>
<keyword evidence="4" id="KW-1185">Reference proteome</keyword>
<dbReference type="GO" id="GO:0016853">
    <property type="term" value="F:isomerase activity"/>
    <property type="evidence" value="ECO:0007669"/>
    <property type="project" value="UniProtKB-KW"/>
</dbReference>
<evidence type="ECO:0000313" key="3">
    <source>
        <dbReference type="EMBL" id="SKA82165.1"/>
    </source>
</evidence>
<dbReference type="GO" id="GO:0046872">
    <property type="term" value="F:metal ion binding"/>
    <property type="evidence" value="ECO:0007669"/>
    <property type="project" value="UniProtKB-KW"/>
</dbReference>
<sequence>MKPQSIHHFQDWFEALHTTDLTQVAMMRLDPGSESGPDLDSHPSSDQVLLVIEGSIKGKVGEESIILSKGEFITIPADIPHRFYNDSDSTALTFNVYAPPAYPPNSRG</sequence>
<dbReference type="Pfam" id="PF07883">
    <property type="entry name" value="Cupin_2"/>
    <property type="match status" value="1"/>
</dbReference>
<dbReference type="Proteomes" id="UP000190774">
    <property type="component" value="Unassembled WGS sequence"/>
</dbReference>
<keyword evidence="1" id="KW-0479">Metal-binding</keyword>
<evidence type="ECO:0000259" key="2">
    <source>
        <dbReference type="Pfam" id="PF07883"/>
    </source>
</evidence>
<dbReference type="OrthoDB" id="9797047at2"/>
<dbReference type="Gene3D" id="2.60.120.10">
    <property type="entry name" value="Jelly Rolls"/>
    <property type="match status" value="1"/>
</dbReference>
<evidence type="ECO:0000313" key="4">
    <source>
        <dbReference type="Proteomes" id="UP000190774"/>
    </source>
</evidence>
<dbReference type="RefSeq" id="WP_078812067.1">
    <property type="nucleotide sequence ID" value="NZ_FUYE01000002.1"/>
</dbReference>